<evidence type="ECO:0000256" key="11">
    <source>
        <dbReference type="SAM" id="MobiDB-lite"/>
    </source>
</evidence>
<dbReference type="FunFam" id="3.30.1520.10:FF:000037">
    <property type="entry name" value="Sorting nexin mvp-1"/>
    <property type="match status" value="1"/>
</dbReference>
<feature type="compositionally biased region" description="Pro residues" evidence="11">
    <location>
        <begin position="196"/>
        <end position="211"/>
    </location>
</feature>
<keyword evidence="14" id="KW-1185">Reference proteome</keyword>
<dbReference type="Pfam" id="PF00787">
    <property type="entry name" value="PX"/>
    <property type="match status" value="1"/>
</dbReference>
<dbReference type="GO" id="GO:0042147">
    <property type="term" value="P:retrograde transport, endosome to Golgi"/>
    <property type="evidence" value="ECO:0007669"/>
    <property type="project" value="InterPro"/>
</dbReference>
<dbReference type="GO" id="GO:0032266">
    <property type="term" value="F:phosphatidylinositol-3-phosphate binding"/>
    <property type="evidence" value="ECO:0007669"/>
    <property type="project" value="TreeGrafter"/>
</dbReference>
<evidence type="ECO:0000256" key="5">
    <source>
        <dbReference type="ARBA" id="ARBA00014268"/>
    </source>
</evidence>
<dbReference type="InterPro" id="IPR036871">
    <property type="entry name" value="PX_dom_sf"/>
</dbReference>
<dbReference type="InterPro" id="IPR045734">
    <property type="entry name" value="Snx8_BAR_dom"/>
</dbReference>
<comment type="function">
    <text evidence="1">Required for vacuolar protein sorting.</text>
</comment>
<evidence type="ECO:0000256" key="1">
    <source>
        <dbReference type="ARBA" id="ARBA00002474"/>
    </source>
</evidence>
<keyword evidence="9" id="KW-0472">Membrane</keyword>
<protein>
    <recommendedName>
        <fullName evidence="5">Sorting nexin MVP1</fullName>
    </recommendedName>
    <alternativeName>
        <fullName evidence="10">Sorting nexin mvp1</fullName>
    </alternativeName>
</protein>
<feature type="compositionally biased region" description="Polar residues" evidence="11">
    <location>
        <begin position="253"/>
        <end position="292"/>
    </location>
</feature>
<dbReference type="EMBL" id="ML977143">
    <property type="protein sequence ID" value="KAF1989891.1"/>
    <property type="molecule type" value="Genomic_DNA"/>
</dbReference>
<keyword evidence="6" id="KW-0813">Transport</keyword>
<organism evidence="13 14">
    <name type="scientific">Aulographum hederae CBS 113979</name>
    <dbReference type="NCBI Taxonomy" id="1176131"/>
    <lineage>
        <taxon>Eukaryota</taxon>
        <taxon>Fungi</taxon>
        <taxon>Dikarya</taxon>
        <taxon>Ascomycota</taxon>
        <taxon>Pezizomycotina</taxon>
        <taxon>Dothideomycetes</taxon>
        <taxon>Pleosporomycetidae</taxon>
        <taxon>Aulographales</taxon>
        <taxon>Aulographaceae</taxon>
    </lineage>
</organism>
<dbReference type="PANTHER" id="PTHR47554">
    <property type="entry name" value="SORTING NEXIN MVP1"/>
    <property type="match status" value="1"/>
</dbReference>
<feature type="region of interest" description="Disordered" evidence="11">
    <location>
        <begin position="328"/>
        <end position="357"/>
    </location>
</feature>
<dbReference type="InterPro" id="IPR035704">
    <property type="entry name" value="SNX8/Mvp1_PX"/>
</dbReference>
<evidence type="ECO:0000313" key="13">
    <source>
        <dbReference type="EMBL" id="KAF1989891.1"/>
    </source>
</evidence>
<feature type="domain" description="PX" evidence="12">
    <location>
        <begin position="359"/>
        <end position="473"/>
    </location>
</feature>
<keyword evidence="7" id="KW-0963">Cytoplasm</keyword>
<reference evidence="13" key="1">
    <citation type="journal article" date="2020" name="Stud. Mycol.">
        <title>101 Dothideomycetes genomes: a test case for predicting lifestyles and emergence of pathogens.</title>
        <authorList>
            <person name="Haridas S."/>
            <person name="Albert R."/>
            <person name="Binder M."/>
            <person name="Bloem J."/>
            <person name="Labutti K."/>
            <person name="Salamov A."/>
            <person name="Andreopoulos B."/>
            <person name="Baker S."/>
            <person name="Barry K."/>
            <person name="Bills G."/>
            <person name="Bluhm B."/>
            <person name="Cannon C."/>
            <person name="Castanera R."/>
            <person name="Culley D."/>
            <person name="Daum C."/>
            <person name="Ezra D."/>
            <person name="Gonzalez J."/>
            <person name="Henrissat B."/>
            <person name="Kuo A."/>
            <person name="Liang C."/>
            <person name="Lipzen A."/>
            <person name="Lutzoni F."/>
            <person name="Magnuson J."/>
            <person name="Mondo S."/>
            <person name="Nolan M."/>
            <person name="Ohm R."/>
            <person name="Pangilinan J."/>
            <person name="Park H.-J."/>
            <person name="Ramirez L."/>
            <person name="Alfaro M."/>
            <person name="Sun H."/>
            <person name="Tritt A."/>
            <person name="Yoshinaga Y."/>
            <person name="Zwiers L.-H."/>
            <person name="Turgeon B."/>
            <person name="Goodwin S."/>
            <person name="Spatafora J."/>
            <person name="Crous P."/>
            <person name="Grigoriev I."/>
        </authorList>
    </citation>
    <scope>NUCLEOTIDE SEQUENCE</scope>
    <source>
        <strain evidence="13">CBS 113979</strain>
    </source>
</reference>
<dbReference type="Gene3D" id="1.20.1270.60">
    <property type="entry name" value="Arfaptin homology (AH) domain/BAR domain"/>
    <property type="match status" value="1"/>
</dbReference>
<dbReference type="GO" id="GO:0016020">
    <property type="term" value="C:membrane"/>
    <property type="evidence" value="ECO:0007669"/>
    <property type="project" value="UniProtKB-SubCell"/>
</dbReference>
<gene>
    <name evidence="13" type="ORF">K402DRAFT_325641</name>
</gene>
<dbReference type="OrthoDB" id="10064318at2759"/>
<comment type="similarity">
    <text evidence="4">Belongs to the sorting nexin family.</text>
</comment>
<dbReference type="PANTHER" id="PTHR47554:SF1">
    <property type="entry name" value="SORTING NEXIN MVP1"/>
    <property type="match status" value="1"/>
</dbReference>
<dbReference type="CDD" id="cd06866">
    <property type="entry name" value="PX_SNX8_Mvp1p_like"/>
    <property type="match status" value="1"/>
</dbReference>
<proteinExistence type="inferred from homology"/>
<feature type="region of interest" description="Disordered" evidence="11">
    <location>
        <begin position="1"/>
        <end position="74"/>
    </location>
</feature>
<accession>A0A6G1H9L0</accession>
<evidence type="ECO:0000256" key="2">
    <source>
        <dbReference type="ARBA" id="ARBA00004287"/>
    </source>
</evidence>
<dbReference type="Gene3D" id="3.30.1520.10">
    <property type="entry name" value="Phox-like domain"/>
    <property type="match status" value="1"/>
</dbReference>
<comment type="subcellular location">
    <subcellularLocation>
        <location evidence="3">Cytoplasm</location>
    </subcellularLocation>
    <subcellularLocation>
        <location evidence="2">Membrane</location>
        <topology evidence="2">Peripheral membrane protein</topology>
        <orientation evidence="2">Cytoplasmic side</orientation>
    </subcellularLocation>
</comment>
<dbReference type="FunFam" id="1.20.1270.60:FF:000072">
    <property type="entry name" value="Sorting nexin MVP1"/>
    <property type="match status" value="1"/>
</dbReference>
<dbReference type="GO" id="GO:0005829">
    <property type="term" value="C:cytosol"/>
    <property type="evidence" value="ECO:0007669"/>
    <property type="project" value="GOC"/>
</dbReference>
<keyword evidence="8" id="KW-0653">Protein transport</keyword>
<dbReference type="SUPFAM" id="SSF64268">
    <property type="entry name" value="PX domain"/>
    <property type="match status" value="1"/>
</dbReference>
<dbReference type="Gene3D" id="1.10.238.10">
    <property type="entry name" value="EF-hand"/>
    <property type="match status" value="1"/>
</dbReference>
<dbReference type="PROSITE" id="PS50195">
    <property type="entry name" value="PX"/>
    <property type="match status" value="1"/>
</dbReference>
<dbReference type="InterPro" id="IPR028662">
    <property type="entry name" value="SNX8/Mvp1"/>
</dbReference>
<dbReference type="SMART" id="SM00312">
    <property type="entry name" value="PX"/>
    <property type="match status" value="1"/>
</dbReference>
<feature type="region of interest" description="Disordered" evidence="11">
    <location>
        <begin position="164"/>
        <end position="302"/>
    </location>
</feature>
<evidence type="ECO:0000256" key="4">
    <source>
        <dbReference type="ARBA" id="ARBA00010883"/>
    </source>
</evidence>
<dbReference type="InterPro" id="IPR027267">
    <property type="entry name" value="AH/BAR_dom_sf"/>
</dbReference>
<sequence length="738" mass="80075">MSLFGSSPPSTPSRTSKAKSSLFDDDPPASRSTNSFFDDDDGASTPAAGKTSSSLFADTGGADESDPWAFPTPRKGGKGGLVKSLLAGVEVPEVYVDVYDALVAEEGSIGVGKEAVGKVFEESGVGREVRERIEGVVGVKEGGNLGRAEFNVLMALVGLAQEEEEPTLDGVDERRRNLPIPTLGSLTAPKQTQKPEPTPTAPGAQGPPSPPAQRTQPTSSPSPMNSKATRKTSFGFPEADPWNSPDMHRGHNHPSSNGLTTATNGTSRSAAAPQTQRTTSAFTTNSESQGSMSAPGAASVSDGSGWGSYNGASSEAFAPPGLNNAGFAARDDGAGGAGNNPSGLGRSLGPTRVSTTGPEEVVTVATLEEKEGMFLFQHRNYEVTSVRRNSKVVRRYSDFTWLLDCLQKRYPFRQLPLLPPKGVAINGNHLSADSSFLEKRRRGLVRFANALVRHPVLSQEQLVTMFLTVPTELAVWRKQATISVQEEFVGKSLPPNLEDSLPADLQDLFDTVRAGVRRSAEMYINMCTLLERLAKRNEGLAADSGRFSAALHALTEASNQTYATDTSDVPLLNTGLSAAAKHLSNSQALLIDEAHAWDEGVLEDLKRVRDAHVSMRDVFERRDRLDRDNIPQLERRIRQNEDKLVGIRNKPEELRKVGEAEKVEEAILKDKTSIINQHARSVFIKECIRDELITFQSSQYVVSRLHQDWAQERVKYAELQADNWRQLGEEVESMPLGD</sequence>
<evidence type="ECO:0000256" key="7">
    <source>
        <dbReference type="ARBA" id="ARBA00022490"/>
    </source>
</evidence>
<evidence type="ECO:0000256" key="10">
    <source>
        <dbReference type="ARBA" id="ARBA00072009"/>
    </source>
</evidence>
<dbReference type="AlphaFoldDB" id="A0A6G1H9L0"/>
<dbReference type="GO" id="GO:0006623">
    <property type="term" value="P:protein targeting to vacuole"/>
    <property type="evidence" value="ECO:0007669"/>
    <property type="project" value="TreeGrafter"/>
</dbReference>
<feature type="compositionally biased region" description="Low complexity" evidence="11">
    <location>
        <begin position="1"/>
        <end position="21"/>
    </location>
</feature>
<dbReference type="GO" id="GO:0005768">
    <property type="term" value="C:endosome"/>
    <property type="evidence" value="ECO:0007669"/>
    <property type="project" value="TreeGrafter"/>
</dbReference>
<dbReference type="Pfam" id="PF19566">
    <property type="entry name" value="Snx8_BAR_dom"/>
    <property type="match status" value="1"/>
</dbReference>
<evidence type="ECO:0000256" key="9">
    <source>
        <dbReference type="ARBA" id="ARBA00023136"/>
    </source>
</evidence>
<dbReference type="InterPro" id="IPR001683">
    <property type="entry name" value="PX_dom"/>
</dbReference>
<evidence type="ECO:0000313" key="14">
    <source>
        <dbReference type="Proteomes" id="UP000800041"/>
    </source>
</evidence>
<evidence type="ECO:0000256" key="3">
    <source>
        <dbReference type="ARBA" id="ARBA00004496"/>
    </source>
</evidence>
<dbReference type="Proteomes" id="UP000800041">
    <property type="component" value="Unassembled WGS sequence"/>
</dbReference>
<evidence type="ECO:0000256" key="6">
    <source>
        <dbReference type="ARBA" id="ARBA00022448"/>
    </source>
</evidence>
<name>A0A6G1H9L0_9PEZI</name>
<dbReference type="CDD" id="cd07597">
    <property type="entry name" value="BAR_SNX8"/>
    <property type="match status" value="1"/>
</dbReference>
<evidence type="ECO:0000256" key="8">
    <source>
        <dbReference type="ARBA" id="ARBA00022927"/>
    </source>
</evidence>
<evidence type="ECO:0000259" key="12">
    <source>
        <dbReference type="PROSITE" id="PS50195"/>
    </source>
</evidence>
<feature type="compositionally biased region" description="Polar residues" evidence="11">
    <location>
        <begin position="214"/>
        <end position="227"/>
    </location>
</feature>